<keyword evidence="1" id="KW-0812">Transmembrane</keyword>
<dbReference type="AlphaFoldDB" id="A0A833ZI52"/>
<dbReference type="InterPro" id="IPR013234">
    <property type="entry name" value="PIGA_GPI_anchor_biosynthesis"/>
</dbReference>
<dbReference type="PANTHER" id="PTHR45871">
    <property type="entry name" value="N-ACETYLGLUCOSAMINYL-PHOSPHATIDYLINOSITOL BIOSYNTHETIC PROTEIN"/>
    <property type="match status" value="1"/>
</dbReference>
<dbReference type="GO" id="GO:0017176">
    <property type="term" value="F:phosphatidylinositol N-acetylglucosaminyltransferase activity"/>
    <property type="evidence" value="ECO:0007669"/>
    <property type="project" value="TreeGrafter"/>
</dbReference>
<reference evidence="3 4" key="1">
    <citation type="journal article" date="2020" name="Nature">
        <title>Six reference-quality genomes reveal evolution of bat adaptations.</title>
        <authorList>
            <person name="Jebb D."/>
            <person name="Huang Z."/>
            <person name="Pippel M."/>
            <person name="Hughes G.M."/>
            <person name="Lavrichenko K."/>
            <person name="Devanna P."/>
            <person name="Winkler S."/>
            <person name="Jermiin L.S."/>
            <person name="Skirmuntt E.C."/>
            <person name="Katzourakis A."/>
            <person name="Burkitt-Gray L."/>
            <person name="Ray D.A."/>
            <person name="Sullivan K.A.M."/>
            <person name="Roscito J.G."/>
            <person name="Kirilenko B.M."/>
            <person name="Davalos L.M."/>
            <person name="Corthals A.P."/>
            <person name="Power M.L."/>
            <person name="Jones G."/>
            <person name="Ransome R.D."/>
            <person name="Dechmann D.K.N."/>
            <person name="Locatelli A.G."/>
            <person name="Puechmaille S.J."/>
            <person name="Fedrigo O."/>
            <person name="Jarvis E.D."/>
            <person name="Hiller M."/>
            <person name="Vernes S.C."/>
            <person name="Myers E.W."/>
            <person name="Teeling E.C."/>
        </authorList>
    </citation>
    <scope>NUCLEOTIDE SEQUENCE [LARGE SCALE GENOMIC DNA]</scope>
    <source>
        <strain evidence="3">Bat1K_MPI-CBG_1</strain>
    </source>
</reference>
<proteinExistence type="predicted"/>
<protein>
    <submittedName>
        <fullName evidence="3">Phosphatidylinositol glycan anchor biosynthesis class A</fullName>
    </submittedName>
</protein>
<dbReference type="PANTHER" id="PTHR45871:SF1">
    <property type="entry name" value="PHOSPHATIDYLINOSITOL N-ACETYLGLUCOSAMINYLTRANSFERASE SUBUNIT A"/>
    <property type="match status" value="1"/>
</dbReference>
<evidence type="ECO:0000313" key="4">
    <source>
        <dbReference type="Proteomes" id="UP000664940"/>
    </source>
</evidence>
<feature type="domain" description="PIGA GPI anchor biosynthesis" evidence="2">
    <location>
        <begin position="74"/>
        <end position="164"/>
    </location>
</feature>
<keyword evidence="1" id="KW-1133">Transmembrane helix</keyword>
<organism evidence="3 4">
    <name type="scientific">Phyllostomus discolor</name>
    <name type="common">pale spear-nosed bat</name>
    <dbReference type="NCBI Taxonomy" id="89673"/>
    <lineage>
        <taxon>Eukaryota</taxon>
        <taxon>Metazoa</taxon>
        <taxon>Chordata</taxon>
        <taxon>Craniata</taxon>
        <taxon>Vertebrata</taxon>
        <taxon>Euteleostomi</taxon>
        <taxon>Mammalia</taxon>
        <taxon>Eutheria</taxon>
        <taxon>Laurasiatheria</taxon>
        <taxon>Chiroptera</taxon>
        <taxon>Yangochiroptera</taxon>
        <taxon>Phyllostomidae</taxon>
        <taxon>Phyllostominae</taxon>
        <taxon>Phyllostomus</taxon>
    </lineage>
</organism>
<name>A0A833ZI52_9CHIR</name>
<keyword evidence="1" id="KW-0472">Membrane</keyword>
<feature type="transmembrane region" description="Helical" evidence="1">
    <location>
        <begin position="256"/>
        <end position="275"/>
    </location>
</feature>
<dbReference type="Proteomes" id="UP000664940">
    <property type="component" value="Unassembled WGS sequence"/>
</dbReference>
<dbReference type="Pfam" id="PF08288">
    <property type="entry name" value="PIGA"/>
    <property type="match status" value="1"/>
</dbReference>
<accession>A0A833ZI52</accession>
<evidence type="ECO:0000256" key="1">
    <source>
        <dbReference type="SAM" id="Phobius"/>
    </source>
</evidence>
<evidence type="ECO:0000313" key="3">
    <source>
        <dbReference type="EMBL" id="KAF6091246.1"/>
    </source>
</evidence>
<evidence type="ECO:0000259" key="2">
    <source>
        <dbReference type="Pfam" id="PF08288"/>
    </source>
</evidence>
<gene>
    <name evidence="3" type="ORF">HJG60_014949</name>
</gene>
<sequence length="317" mass="35367">MAYQGGGGHDLGHDPSTALYHDSPGNTVTCRTGAHNICMVSDFFYPNMGGVESHIYQLSQCLIERGHKVIVVTHAYGTRKGVRYLTKGLKVYYLPLRVMYNQSTATTLFHSLPLLRVRLLGALEHKDVRNVLVQGHIFLNTSLTEAFCMAIVEAASCGLQVVSTRVGGIPEVLPDNLIILCEPSVKSLCEGLEKAISQLKSGALPAPEKIHNIVKTFYTWRNVAERTEKVYNRVAGETVLSMDKRLERLISRCGPVTGYIFALLAVFNFLFLTFLRWMTPDSYIDVAIDATGPKGAWTHQYPYSRKRGKNNEMPQTR</sequence>
<dbReference type="GO" id="GO:0006506">
    <property type="term" value="P:GPI anchor biosynthetic process"/>
    <property type="evidence" value="ECO:0007669"/>
    <property type="project" value="InterPro"/>
</dbReference>
<comment type="caution">
    <text evidence="3">The sequence shown here is derived from an EMBL/GenBank/DDBJ whole genome shotgun (WGS) entry which is preliminary data.</text>
</comment>
<dbReference type="Gene3D" id="3.40.50.2000">
    <property type="entry name" value="Glycogen Phosphorylase B"/>
    <property type="match status" value="3"/>
</dbReference>
<dbReference type="SUPFAM" id="SSF53756">
    <property type="entry name" value="UDP-Glycosyltransferase/glycogen phosphorylase"/>
    <property type="match status" value="2"/>
</dbReference>
<dbReference type="EMBL" id="JABVXQ010000009">
    <property type="protein sequence ID" value="KAF6091246.1"/>
    <property type="molecule type" value="Genomic_DNA"/>
</dbReference>
<dbReference type="GO" id="GO:0000506">
    <property type="term" value="C:glycosylphosphatidylinositol-N-acetylglucosaminyltransferase (GPI-GnT) complex"/>
    <property type="evidence" value="ECO:0007669"/>
    <property type="project" value="TreeGrafter"/>
</dbReference>